<name>A0ABT5B4I6_9BACT</name>
<dbReference type="Proteomes" id="UP001217838">
    <property type="component" value="Unassembled WGS sequence"/>
</dbReference>
<feature type="region of interest" description="Disordered" evidence="1">
    <location>
        <begin position="1"/>
        <end position="21"/>
    </location>
</feature>
<dbReference type="EMBL" id="JAQNDN010000004">
    <property type="protein sequence ID" value="MDC0668590.1"/>
    <property type="molecule type" value="Genomic_DNA"/>
</dbReference>
<evidence type="ECO:0000313" key="2">
    <source>
        <dbReference type="EMBL" id="MDC0668590.1"/>
    </source>
</evidence>
<evidence type="ECO:0000313" key="3">
    <source>
        <dbReference type="Proteomes" id="UP001217838"/>
    </source>
</evidence>
<evidence type="ECO:0000256" key="1">
    <source>
        <dbReference type="SAM" id="MobiDB-lite"/>
    </source>
</evidence>
<dbReference type="RefSeq" id="WP_271997866.1">
    <property type="nucleotide sequence ID" value="NZ_JAQNDN010000004.1"/>
</dbReference>
<comment type="caution">
    <text evidence="2">The sequence shown here is derived from an EMBL/GenBank/DDBJ whole genome shotgun (WGS) entry which is preliminary data.</text>
</comment>
<gene>
    <name evidence="2" type="ORF">POL58_12610</name>
</gene>
<proteinExistence type="predicted"/>
<accession>A0ABT5B4I6</accession>
<sequence>MKKLAGPAAPSSATAQSGAVEGRMIIHADQATSHAMSHGAVSLRMSG</sequence>
<protein>
    <submittedName>
        <fullName evidence="2">Uncharacterized protein</fullName>
    </submittedName>
</protein>
<organism evidence="2 3">
    <name type="scientific">Nannocystis radixulma</name>
    <dbReference type="NCBI Taxonomy" id="2995305"/>
    <lineage>
        <taxon>Bacteria</taxon>
        <taxon>Pseudomonadati</taxon>
        <taxon>Myxococcota</taxon>
        <taxon>Polyangia</taxon>
        <taxon>Nannocystales</taxon>
        <taxon>Nannocystaceae</taxon>
        <taxon>Nannocystis</taxon>
    </lineage>
</organism>
<keyword evidence="3" id="KW-1185">Reference proteome</keyword>
<reference evidence="2 3" key="1">
    <citation type="submission" date="2022-11" db="EMBL/GenBank/DDBJ databases">
        <title>Minimal conservation of predation-associated metabolite biosynthetic gene clusters underscores biosynthetic potential of Myxococcota including descriptions for ten novel species: Archangium lansinium sp. nov., Myxococcus landrumus sp. nov., Nannocystis bai.</title>
        <authorList>
            <person name="Ahearne A."/>
            <person name="Stevens C."/>
            <person name="Dowd S."/>
        </authorList>
    </citation>
    <scope>NUCLEOTIDE SEQUENCE [LARGE SCALE GENOMIC DNA]</scope>
    <source>
        <strain evidence="2 3">NCELM</strain>
    </source>
</reference>